<dbReference type="FunFam" id="2.60.40.10:FF:000849">
    <property type="entry name" value="Uncharacterized protein, isoform F"/>
    <property type="match status" value="1"/>
</dbReference>
<dbReference type="PROSITE" id="PS50835">
    <property type="entry name" value="IG_LIKE"/>
    <property type="match status" value="8"/>
</dbReference>
<dbReference type="FunFam" id="2.60.40.10:FF:000838">
    <property type="entry name" value="Uncharacterized protein, isoform F"/>
    <property type="match status" value="1"/>
</dbReference>
<feature type="domain" description="Ig-like" evidence="4">
    <location>
        <begin position="3514"/>
        <end position="3603"/>
    </location>
</feature>
<feature type="domain" description="Ig-like" evidence="4">
    <location>
        <begin position="1550"/>
        <end position="1635"/>
    </location>
</feature>
<feature type="compositionally biased region" description="Basic and acidic residues" evidence="3">
    <location>
        <begin position="2598"/>
        <end position="2613"/>
    </location>
</feature>
<dbReference type="Pfam" id="PF00435">
    <property type="entry name" value="Spectrin"/>
    <property type="match status" value="1"/>
</dbReference>
<dbReference type="InterPro" id="IPR018159">
    <property type="entry name" value="Spectrin/alpha-actinin"/>
</dbReference>
<dbReference type="FunFam" id="2.60.40.10:FF:000772">
    <property type="entry name" value="Uncharacterized protein, isoform B"/>
    <property type="match status" value="1"/>
</dbReference>
<dbReference type="Pfam" id="PF07679">
    <property type="entry name" value="I-set"/>
    <property type="match status" value="9"/>
</dbReference>
<dbReference type="Pfam" id="PF25101">
    <property type="entry name" value="Spectrin_7"/>
    <property type="match status" value="1"/>
</dbReference>
<feature type="compositionally biased region" description="Pro residues" evidence="3">
    <location>
        <begin position="2458"/>
        <end position="2474"/>
    </location>
</feature>
<dbReference type="FunFam" id="2.60.40.10:FF:000660">
    <property type="entry name" value="Uncharacterized protein, isoform B"/>
    <property type="match status" value="1"/>
</dbReference>
<feature type="region of interest" description="Disordered" evidence="3">
    <location>
        <begin position="2867"/>
        <end position="2892"/>
    </location>
</feature>
<dbReference type="SMART" id="SM00150">
    <property type="entry name" value="SPEC"/>
    <property type="match status" value="4"/>
</dbReference>
<feature type="compositionally biased region" description="Basic and acidic residues" evidence="3">
    <location>
        <begin position="2760"/>
        <end position="2775"/>
    </location>
</feature>
<evidence type="ECO:0000259" key="4">
    <source>
        <dbReference type="PROSITE" id="PS50835"/>
    </source>
</evidence>
<dbReference type="InterPro" id="IPR003599">
    <property type="entry name" value="Ig_sub"/>
</dbReference>
<feature type="compositionally biased region" description="Basic and acidic residues" evidence="3">
    <location>
        <begin position="3047"/>
        <end position="3057"/>
    </location>
</feature>
<feature type="compositionally biased region" description="Basic and acidic residues" evidence="3">
    <location>
        <begin position="2537"/>
        <end position="2546"/>
    </location>
</feature>
<dbReference type="GO" id="GO:0045214">
    <property type="term" value="P:sarcomere organization"/>
    <property type="evidence" value="ECO:0007669"/>
    <property type="project" value="UniProtKB-ARBA"/>
</dbReference>
<keyword evidence="2" id="KW-0175">Coiled coil</keyword>
<name>A0A7R8YSJ4_HERIL</name>
<feature type="compositionally biased region" description="Polar residues" evidence="3">
    <location>
        <begin position="2386"/>
        <end position="2404"/>
    </location>
</feature>
<evidence type="ECO:0000313" key="6">
    <source>
        <dbReference type="Proteomes" id="UP000594454"/>
    </source>
</evidence>
<dbReference type="FunFam" id="2.60.40.10:FF:001151">
    <property type="entry name" value="Uncharacterized protein, isoform F"/>
    <property type="match status" value="1"/>
</dbReference>
<feature type="domain" description="Ig-like" evidence="4">
    <location>
        <begin position="1349"/>
        <end position="1437"/>
    </location>
</feature>
<evidence type="ECO:0000256" key="2">
    <source>
        <dbReference type="SAM" id="Coils"/>
    </source>
</evidence>
<dbReference type="InterPro" id="IPR013783">
    <property type="entry name" value="Ig-like_fold"/>
</dbReference>
<dbReference type="PANTHER" id="PTHR47633">
    <property type="entry name" value="IMMUNOGLOBULIN"/>
    <property type="match status" value="1"/>
</dbReference>
<feature type="compositionally biased region" description="Low complexity" evidence="3">
    <location>
        <begin position="3082"/>
        <end position="3093"/>
    </location>
</feature>
<feature type="domain" description="Ig-like" evidence="4">
    <location>
        <begin position="1658"/>
        <end position="1746"/>
    </location>
</feature>
<comment type="subcellular location">
    <subcellularLocation>
        <location evidence="1">Cytoplasm</location>
        <location evidence="1">Myofibril</location>
    </subcellularLocation>
</comment>
<organism evidence="5 6">
    <name type="scientific">Hermetia illucens</name>
    <name type="common">Black soldier fly</name>
    <dbReference type="NCBI Taxonomy" id="343691"/>
    <lineage>
        <taxon>Eukaryota</taxon>
        <taxon>Metazoa</taxon>
        <taxon>Ecdysozoa</taxon>
        <taxon>Arthropoda</taxon>
        <taxon>Hexapoda</taxon>
        <taxon>Insecta</taxon>
        <taxon>Pterygota</taxon>
        <taxon>Neoptera</taxon>
        <taxon>Endopterygota</taxon>
        <taxon>Diptera</taxon>
        <taxon>Brachycera</taxon>
        <taxon>Stratiomyomorpha</taxon>
        <taxon>Stratiomyidae</taxon>
        <taxon>Hermetiinae</taxon>
        <taxon>Hermetia</taxon>
    </lineage>
</organism>
<feature type="compositionally biased region" description="Polar residues" evidence="3">
    <location>
        <begin position="3021"/>
        <end position="3030"/>
    </location>
</feature>
<dbReference type="InterPro" id="IPR002017">
    <property type="entry name" value="Spectrin_repeat"/>
</dbReference>
<feature type="domain" description="Ig-like" evidence="4">
    <location>
        <begin position="2196"/>
        <end position="2287"/>
    </location>
</feature>
<dbReference type="InterPro" id="IPR003598">
    <property type="entry name" value="Ig_sub2"/>
</dbReference>
<feature type="region of interest" description="Disordered" evidence="3">
    <location>
        <begin position="2665"/>
        <end position="2690"/>
    </location>
</feature>
<accession>A0A7R8YSJ4</accession>
<feature type="region of interest" description="Disordered" evidence="3">
    <location>
        <begin position="2520"/>
        <end position="2641"/>
    </location>
</feature>
<proteinExistence type="predicted"/>
<feature type="region of interest" description="Disordered" evidence="3">
    <location>
        <begin position="2936"/>
        <end position="3093"/>
    </location>
</feature>
<evidence type="ECO:0000313" key="5">
    <source>
        <dbReference type="EMBL" id="CAD7080654.1"/>
    </source>
</evidence>
<protein>
    <recommendedName>
        <fullName evidence="4">Ig-like domain-containing protein</fullName>
    </recommendedName>
</protein>
<feature type="region of interest" description="Disordered" evidence="3">
    <location>
        <begin position="3163"/>
        <end position="3188"/>
    </location>
</feature>
<feature type="compositionally biased region" description="Polar residues" evidence="3">
    <location>
        <begin position="2318"/>
        <end position="2331"/>
    </location>
</feature>
<dbReference type="Gene3D" id="1.20.58.60">
    <property type="match status" value="4"/>
</dbReference>
<dbReference type="SMART" id="SM00408">
    <property type="entry name" value="IGc2"/>
    <property type="match status" value="9"/>
</dbReference>
<dbReference type="Gene3D" id="2.60.40.10">
    <property type="entry name" value="Immunoglobulins"/>
    <property type="match status" value="9"/>
</dbReference>
<dbReference type="FunCoup" id="A0A7R8YSJ4">
    <property type="interactions" value="39"/>
</dbReference>
<feature type="compositionally biased region" description="Basic and acidic residues" evidence="3">
    <location>
        <begin position="3347"/>
        <end position="3363"/>
    </location>
</feature>
<feature type="coiled-coil region" evidence="2">
    <location>
        <begin position="1078"/>
        <end position="1333"/>
    </location>
</feature>
<feature type="compositionally biased region" description="Basic and acidic residues" evidence="3">
    <location>
        <begin position="2625"/>
        <end position="2641"/>
    </location>
</feature>
<feature type="region of interest" description="Disordered" evidence="3">
    <location>
        <begin position="2440"/>
        <end position="2502"/>
    </location>
</feature>
<dbReference type="EMBL" id="LR899010">
    <property type="protein sequence ID" value="CAD7080654.1"/>
    <property type="molecule type" value="Genomic_DNA"/>
</dbReference>
<feature type="compositionally biased region" description="Basic and acidic residues" evidence="3">
    <location>
        <begin position="2976"/>
        <end position="2993"/>
    </location>
</feature>
<dbReference type="GO" id="GO:0031430">
    <property type="term" value="C:M band"/>
    <property type="evidence" value="ECO:0007669"/>
    <property type="project" value="UniProtKB-ARBA"/>
</dbReference>
<dbReference type="FunFam" id="2.60.40.10:FF:001215">
    <property type="entry name" value="Uncharacterized protein, isoform F"/>
    <property type="match status" value="1"/>
</dbReference>
<dbReference type="InterPro" id="IPR007110">
    <property type="entry name" value="Ig-like_dom"/>
</dbReference>
<gene>
    <name evidence="5" type="ORF">HERILL_LOCUS3799</name>
</gene>
<dbReference type="InterPro" id="IPR013098">
    <property type="entry name" value="Ig_I-set"/>
</dbReference>
<feature type="compositionally biased region" description="Basic and acidic residues" evidence="3">
    <location>
        <begin position="2443"/>
        <end position="2455"/>
    </location>
</feature>
<dbReference type="FunFam" id="2.60.40.10:FF:000519">
    <property type="entry name" value="Muscle M-line assembly protein unc-89"/>
    <property type="match status" value="1"/>
</dbReference>
<evidence type="ECO:0000256" key="1">
    <source>
        <dbReference type="ARBA" id="ARBA00004657"/>
    </source>
</evidence>
<feature type="region of interest" description="Disordered" evidence="3">
    <location>
        <begin position="2359"/>
        <end position="2422"/>
    </location>
</feature>
<feature type="region of interest" description="Disordered" evidence="3">
    <location>
        <begin position="3202"/>
        <end position="3236"/>
    </location>
</feature>
<dbReference type="CDD" id="cd00176">
    <property type="entry name" value="SPEC"/>
    <property type="match status" value="1"/>
</dbReference>
<feature type="region of interest" description="Disordered" evidence="3">
    <location>
        <begin position="2721"/>
        <end position="2789"/>
    </location>
</feature>
<evidence type="ECO:0000256" key="3">
    <source>
        <dbReference type="SAM" id="MobiDB-lite"/>
    </source>
</evidence>
<dbReference type="OrthoDB" id="6612025at2759"/>
<dbReference type="SUPFAM" id="SSF46966">
    <property type="entry name" value="Spectrin repeat"/>
    <property type="match status" value="4"/>
</dbReference>
<keyword evidence="6" id="KW-1185">Reference proteome</keyword>
<dbReference type="SUPFAM" id="SSF48726">
    <property type="entry name" value="Immunoglobulin"/>
    <property type="match status" value="9"/>
</dbReference>
<feature type="coiled-coil region" evidence="2">
    <location>
        <begin position="706"/>
        <end position="775"/>
    </location>
</feature>
<dbReference type="InterPro" id="IPR058157">
    <property type="entry name" value="Spectrin_met"/>
</dbReference>
<dbReference type="SMART" id="SM00409">
    <property type="entry name" value="IG"/>
    <property type="match status" value="9"/>
</dbReference>
<feature type="region of interest" description="Disordered" evidence="3">
    <location>
        <begin position="3434"/>
        <end position="3459"/>
    </location>
</feature>
<feature type="region of interest" description="Disordered" evidence="3">
    <location>
        <begin position="3337"/>
        <end position="3365"/>
    </location>
</feature>
<feature type="domain" description="Ig-like" evidence="4">
    <location>
        <begin position="1771"/>
        <end position="1857"/>
    </location>
</feature>
<feature type="domain" description="Ig-like" evidence="4">
    <location>
        <begin position="1452"/>
        <end position="1540"/>
    </location>
</feature>
<feature type="domain" description="Ig-like" evidence="4">
    <location>
        <begin position="1885"/>
        <end position="1972"/>
    </location>
</feature>
<dbReference type="Proteomes" id="UP000594454">
    <property type="component" value="Chromosome 2"/>
</dbReference>
<feature type="region of interest" description="Disordered" evidence="3">
    <location>
        <begin position="2803"/>
        <end position="2838"/>
    </location>
</feature>
<feature type="compositionally biased region" description="Polar residues" evidence="3">
    <location>
        <begin position="3060"/>
        <end position="3070"/>
    </location>
</feature>
<reference evidence="5 6" key="1">
    <citation type="submission" date="2020-11" db="EMBL/GenBank/DDBJ databases">
        <authorList>
            <person name="Wallbank WR R."/>
            <person name="Pardo Diaz C."/>
            <person name="Kozak K."/>
            <person name="Martin S."/>
            <person name="Jiggins C."/>
            <person name="Moest M."/>
            <person name="Warren A I."/>
            <person name="Generalovic N T."/>
            <person name="Byers J.R.P. K."/>
            <person name="Montejo-Kovacevich G."/>
            <person name="Yen C E."/>
        </authorList>
    </citation>
    <scope>NUCLEOTIDE SEQUENCE [LARGE SCALE GENOMIC DNA]</scope>
</reference>
<dbReference type="FunFam" id="2.60.40.10:FF:000632">
    <property type="entry name" value="Uncharacterized protein, isoform B"/>
    <property type="match status" value="1"/>
</dbReference>
<sequence>MLAVFLAIYKRLPKADETCKCFLQEKLVKSGDLYFIKVVEVQPKLTTLGNNIDEAVGQQRDHDELLKQLQNMPTPVEEFVQKADKLLAARKANPHVLDAMGQTLNIAWEDILKLLHDRKHLLDLCANFHEKMGACRGKMASLEVACKDTMIPIEIEAVQEFLNVFKQLRIDVLTAVMSALKDGNELLARLQDMAQSGTLDSRPDHVRKDAMRAINQVQQWLEELHDRRNSLEAAWTTRKTQLEQCLALAILAKDLDELEAALINQRNMVSGVYSLGECEHTSNQYLREYIGYKQDALLLRDKGVKITRATEKLVAGGCFAGDEACSRAYAVLSSCTEHLEQVDQREHWLHQSKDFFGKAEKTLSVLERLEIDLSTLNIASDSPEAFAMYAKILNDLKVLTEEPLRLGYAILDEVGRTKPETQGVKRVLDEIENRKIYLEKICSASTEQQVMVTQALTEFMEEYNQLLSWLVSIAEAFLQSNNSLGKTLDQSRSFLHLHHKLMQDLERKGEEINMLLTKIKKFLNSLDAKQRYDVDTKVESLQKHWIEIKDYVFKRYDLVSIYIEFLEKAEKLSEMFEYVEKKLKETPEEQKLTQLESVWGDIKGAYGNLKAIGLRFLNVKVADPYLETKTACSHVEEILNSFSNRQFDITSSWEKWTTNIIEKREVEILWEKIMNENIEILNQATKLDAQLYPVLTPASNDPGDLLDHTRRKLNDVLQDIERAQNEVLERINTTSSLQTNNTEMVQKIEQVVSNLKLIKNKLENVKDDYRTLLEQIINFLDNIIAVRQAIERYFEEKQIVSGDRAKINRDLADHNGFRESIMDKFRLLNTQCEKLIERVRVLEPLGAREHDADRIISLLEQLRIVFENNYTRKMSDLEKSQRLAKFNEEINEINSNLTKVGKQLDDIKEQQIDNSASAKTTSLAFEYFERTIELLEKRIEEFIRTTESIYATYPEAKDEIVGEVEILRERWTTFKDQVRSTRSFLNASCEYFKYLEEINDEYRAIHTFYINTSNRIPYLQSPVETSNLVNDIEKYVSSHEEPQMKRLENLKNRFSDLPGKNQITTKHYEQNVALFNSFIKLKSDLNVVLERLKNEEREREQRTREEKERLERLQRELEEKERLRKELEEQERRRREIEEKERLERLQRELEEKERLRRELEEQERQRRALEEEERLRREFEEKERLRLQLEEKERLRKELEEQERRRRDLEEQERIRREFEEKERLQRELEEKERQRREREEEERRRQYLAEQEALRRKIEEEERLLKQHEEQERLRREREEQDRIRRQAEEQEQLRRHIEEQAIIKRQIEENQRIQQQIEESQRKITQIQTKTEINEILKTEIKYSSPIFIRPLQDITIREGERITLHCQVVGSPEPTVEWFKDGISIQNNPDYRTTNEHGFCTLSIDETFTEDSARFVCRASNLVGTAETTATLSVKEQYQQVNDGMVRPTIIKYLEDAVAREGSTYQFNCVVAGNPLPTVQWFKDNVCIDDSQYYLITYNNGEATLKFEEVFLEDQATYTCKASNPAGSAECSAKLIVDPLEPTELPSFIVPLSNAMARVGQKIKLECVVAGIPAPEIFWLHNGKPYVGREVKYEGDRATLIIPEAYPKDAGVYLVTAKNIAGEAYSTCNVSVKGRLPNETSDSEMASDMEPIKPSVQLSLKDVSVFEGKSVRLDCVIVGQPEPEVIWYHNDRPVKESADVQLLFQGDRCSLVIQEAYLEDAGAYKVVAINSAGEASSSCNLSVTPLNIAEHATRTQVERLIPVESPPKFEKFLTDVLANEGETVELECSVIGDSPLTAKWYLNNRELYETDRIKSKCEPGGVFKLIISNVNADDKGVYTVKVSNSSGDAKCFSHLIVKSVNAPDSQQRPPQLEPEEKFICPTFKELFSDRNAHLDDTVKFECIVVGKPTPKIRWYFNDLPVHGKHFLVSTSGDRQVLTVQAACPETVGKIACIAENEIGKATCVANLGLIGQPVGVQQQQPSSRANVQSITEEHNTDSSLVTIKKQMFTTTSTSQISTVQNGLPQTQLHETVQRVDKDFKQFGEQKPEIVESHQYQEFRTKDSAPVAIQQKSIVVVQKSGDEMEPPPHKIVRKQIAPRFMSPLVGKIVDQGADVHLEAIYDGFPSPEIKVQKNGEDLFDTDRVKILKELNKVKINLSGVGVRDAGRYSITVTNAAGSSTSTADVVVKKTIFPPVFGHRLQAQVAKRGERVIMDVEVTGTPDPTITWYKDNKPLKEVMRSPYKLKDEGNSHTLVIEKVQTADSGKYMVKATNAGGEAQSIADFAVLEPTPERMVEVVKTVVYDDMKDFKQETSKPESSSFHTKSVETSTKSDSHGSSESTIITEHRCTTEATMRMEHKPSFLDLPVLSKPVPKPPTSDHESKSVSVNTDIVQSKFGTTQTMPQPPPKSTDESSSIETSSITKKSAFEYFKSIQSEPVPVTEEKYTRFEDIKKPSSLPPAHPIKPTPPPERPPTMKENLPKFDLTPGAPPEYGFIPKPETVKTIDHLTDRIKKLEESQKTNIDVPSGGIKTLPEINRREEHTMYSKESTYEFSSAPIYRPQAALPTPTISGDRSPSPKPSAEGVAMEKLWASPKPFENEKIHLERDQDSQGRKQFSCTESDNEYQHTEESMRSSSIKETKQIFEEKIKQASKEEELKAPALVKQYCPPPPEPPKPIPETLLDIKLEPGPPPEICYAPKPVLERKQSLVETIEQKLEKDLEKEPAKVLPHSVRIIPPPKREVPPPLPPKDFDSPIPTTTEKRFEEVKFQSEVHRVSKPPPPTVPPKLAKGEYYESDYESDKWKFSESESDEPAYRSVKPPQFTSHPPSAVSHVPKPFVSGIQPQPVACEIPKPKPISGYIADTEESAYRKSEYHQSSSVQTSKKMYESYQQQSEPLPAKFYRHHQIRSSYPDEPVQMFPKDYSASSFTRNISMTTKNLKEVKEEEPQLEPFPFKPDPPRPRPAKVPPPPSPSKFIKGEFRESDYGSDYEEKIPPIWKPYDSDSSEPKGYRPIRPLLTPTGRRSAQSASGESPIPPTQFDNPPKFDGPPRPKFEPIKNEQPVTSQPQSQVYKPKPVQARFVPTQQQPTPQQRPNYTTQYYTAIAGTPLHNASMATETRKTVQMRESNETCNRVVNMSQTHRVIHFDNKKSSQEPPLEPFPYTASPTFTSPRPRVQLPTPTKFVPGEFRDSDFENEVDNVRIRPVWTPNPSDSEEPQYRRVNPPRPSRSSSLPRTYGRVLTPMEFDTYPPEMPGKSPTESAQSYYTNQSFKSNTMQNYSTQRTYETRTTRDDMNLKVGSPPKYNYTSQVNHQMKDFGSTLRSKSNKFVESISNDLKSTHSVRPGFKRAPSEGDNKPQAYREESRVSQYGTKHIDPDTGLVYFKYDFGYEFGIIFPGEGKKIIGGSQSKSLNESFGSKAAAIRNLKGDIVIPVQHERTSSSRSVSRQNGFTSEGEFSEPEYDGHAKKRFSLPLDINVDRLHASDANNLISRKPVAENNSTVPVNAHLLREDRPKRPPIFITPLKDIAVVMGQTARFECIVQCDPHPQITWAKNGFPLQPSNKHVIEFRNGVCRLTIPEAYPDDAATYTCQGVNELGSATTSADLLVPGNKCGIRY</sequence>
<feature type="coiled-coil region" evidence="2">
    <location>
        <begin position="883"/>
        <end position="910"/>
    </location>
</feature>
<feature type="compositionally biased region" description="Polar residues" evidence="3">
    <location>
        <begin position="3438"/>
        <end position="3449"/>
    </location>
</feature>
<dbReference type="InterPro" id="IPR036179">
    <property type="entry name" value="Ig-like_dom_sf"/>
</dbReference>
<dbReference type="InParanoid" id="A0A7R8YSJ4"/>
<feature type="compositionally biased region" description="Polar residues" evidence="3">
    <location>
        <begin position="2875"/>
        <end position="2892"/>
    </location>
</feature>
<feature type="region of interest" description="Disordered" evidence="3">
    <location>
        <begin position="2312"/>
        <end position="2346"/>
    </location>
</feature>
<feature type="compositionally biased region" description="Pro residues" evidence="3">
    <location>
        <begin position="2668"/>
        <end position="2678"/>
    </location>
</feature>